<keyword evidence="3" id="KW-0964">Secreted</keyword>
<dbReference type="InterPro" id="IPR029062">
    <property type="entry name" value="Class_I_gatase-like"/>
</dbReference>
<evidence type="ECO:0000256" key="6">
    <source>
        <dbReference type="PIRSR" id="PIRSR615527-1"/>
    </source>
</evidence>
<dbReference type="Gene3D" id="3.40.50.880">
    <property type="match status" value="1"/>
</dbReference>
<evidence type="ECO:0000256" key="5">
    <source>
        <dbReference type="ARBA" id="ARBA00022801"/>
    </source>
</evidence>
<dbReference type="GO" id="GO:0005576">
    <property type="term" value="C:extracellular region"/>
    <property type="evidence" value="ECO:0007669"/>
    <property type="project" value="UniProtKB-SubCell"/>
</dbReference>
<dbReference type="InterPro" id="IPR015527">
    <property type="entry name" value="Pept_C26_g-glut_hydrolase"/>
</dbReference>
<dbReference type="PROSITE" id="PS51275">
    <property type="entry name" value="PEPTIDASE_C26_GGH"/>
    <property type="match status" value="1"/>
</dbReference>
<evidence type="ECO:0000313" key="10">
    <source>
        <dbReference type="Proteomes" id="UP001374579"/>
    </source>
</evidence>
<evidence type="ECO:0000256" key="8">
    <source>
        <dbReference type="SAM" id="SignalP"/>
    </source>
</evidence>
<dbReference type="GO" id="GO:0005773">
    <property type="term" value="C:vacuole"/>
    <property type="evidence" value="ECO:0007669"/>
    <property type="project" value="TreeGrafter"/>
</dbReference>
<evidence type="ECO:0000256" key="2">
    <source>
        <dbReference type="ARBA" id="ARBA00011083"/>
    </source>
</evidence>
<accession>A0AAN9GNY2</accession>
<keyword evidence="10" id="KW-1185">Reference proteome</keyword>
<dbReference type="FunFam" id="3.40.50.880:FF:000024">
    <property type="entry name" value="Folate gamma-glutamyl hydrolase"/>
    <property type="match status" value="1"/>
</dbReference>
<dbReference type="GO" id="GO:0046900">
    <property type="term" value="P:tetrahydrofolylpolyglutamate metabolic process"/>
    <property type="evidence" value="ECO:0007669"/>
    <property type="project" value="TreeGrafter"/>
</dbReference>
<feature type="active site" evidence="7">
    <location>
        <position position="239"/>
    </location>
</feature>
<dbReference type="PANTHER" id="PTHR11315">
    <property type="entry name" value="PROTEASE FAMILY C26 GAMMA-GLUTAMYL HYDROLASE"/>
    <property type="match status" value="1"/>
</dbReference>
<evidence type="ECO:0000256" key="7">
    <source>
        <dbReference type="PROSITE-ProRule" id="PRU00607"/>
    </source>
</evidence>
<sequence length="316" mass="36084">MMLAQCFLLLLCLPSFATALLPPPFVNYRPIIGVLAQQSETPDLPGDTYINAEYIKFLEFAGARVVPILVSKPASYYKAIFSKINGVLFPGGSVDETRSPYALAGRILYDLAIQAIDNGDYFPLWGTCLGFQFLACATANTNFLNHTDSYNMTLPLQLSQDYKNSRMFGTAPESVMMYLMNEAVTENFHHDSVLLNRFLNDPKLTSFYRLLSYNGDRRGVHFVSTFEAFDYPIYGSQWHPEVVLFGWATDHDITHSLHAIAVSQYIANFFVTEARRNKHRFTDPEDEANSMIEKHRLFYLNDGTYVQRYYFNSTHN</sequence>
<comment type="similarity">
    <text evidence="2">Belongs to the peptidase C26 family.</text>
</comment>
<dbReference type="Proteomes" id="UP001374579">
    <property type="component" value="Unassembled WGS sequence"/>
</dbReference>
<gene>
    <name evidence="9" type="ORF">V1264_012772</name>
</gene>
<dbReference type="PANTHER" id="PTHR11315:SF0">
    <property type="entry name" value="FOLATE GAMMA-GLUTAMYL HYDROLASE"/>
    <property type="match status" value="1"/>
</dbReference>
<feature type="active site" description="Nucleophile" evidence="6 7">
    <location>
        <position position="128"/>
    </location>
</feature>
<evidence type="ECO:0000256" key="1">
    <source>
        <dbReference type="ARBA" id="ARBA00004239"/>
    </source>
</evidence>
<feature type="signal peptide" evidence="8">
    <location>
        <begin position="1"/>
        <end position="19"/>
    </location>
</feature>
<evidence type="ECO:0000313" key="9">
    <source>
        <dbReference type="EMBL" id="KAK7113495.1"/>
    </source>
</evidence>
<feature type="chain" id="PRO_5046528880" description="folate gamma-glutamyl hydrolase" evidence="8">
    <location>
        <begin position="20"/>
        <end position="316"/>
    </location>
</feature>
<comment type="subcellular location">
    <subcellularLocation>
        <location evidence="1">Secreted</location>
        <location evidence="1">Extracellular space</location>
    </subcellularLocation>
</comment>
<comment type="catalytic activity">
    <reaction evidence="7">
        <text>(6S)-5,6,7,8-tetrahydrofolyl-(gamma-L-Glu)(n) + (n-1) H2O = (6S)-5,6,7,8-tetrahydrofolate + (n-1) L-glutamate</text>
        <dbReference type="Rhea" id="RHEA:56784"/>
        <dbReference type="Rhea" id="RHEA-COMP:14738"/>
        <dbReference type="ChEBI" id="CHEBI:15377"/>
        <dbReference type="ChEBI" id="CHEBI:29985"/>
        <dbReference type="ChEBI" id="CHEBI:57453"/>
        <dbReference type="ChEBI" id="CHEBI:141005"/>
        <dbReference type="EC" id="3.4.19.9"/>
    </reaction>
</comment>
<dbReference type="InterPro" id="IPR011697">
    <property type="entry name" value="Peptidase_C26"/>
</dbReference>
<proteinExistence type="inferred from homology"/>
<evidence type="ECO:0000256" key="3">
    <source>
        <dbReference type="ARBA" id="ARBA00022525"/>
    </source>
</evidence>
<dbReference type="GO" id="GO:0034722">
    <property type="term" value="F:gamma-glutamyl-peptidase activity"/>
    <property type="evidence" value="ECO:0007669"/>
    <property type="project" value="UniProtKB-UniRule"/>
</dbReference>
<evidence type="ECO:0000256" key="4">
    <source>
        <dbReference type="ARBA" id="ARBA00022729"/>
    </source>
</evidence>
<dbReference type="Pfam" id="PF07722">
    <property type="entry name" value="Peptidase_C26"/>
    <property type="match status" value="1"/>
</dbReference>
<keyword evidence="5 7" id="KW-0378">Hydrolase</keyword>
<keyword evidence="4 8" id="KW-0732">Signal</keyword>
<feature type="active site" description="Proton donor" evidence="6">
    <location>
        <position position="239"/>
    </location>
</feature>
<dbReference type="EMBL" id="JBAMIC010000002">
    <property type="protein sequence ID" value="KAK7113495.1"/>
    <property type="molecule type" value="Genomic_DNA"/>
</dbReference>
<dbReference type="PROSITE" id="PS51273">
    <property type="entry name" value="GATASE_TYPE_1"/>
    <property type="match status" value="1"/>
</dbReference>
<dbReference type="EC" id="3.4.19.9" evidence="7"/>
<organism evidence="9 10">
    <name type="scientific">Littorina saxatilis</name>
    <dbReference type="NCBI Taxonomy" id="31220"/>
    <lineage>
        <taxon>Eukaryota</taxon>
        <taxon>Metazoa</taxon>
        <taxon>Spiralia</taxon>
        <taxon>Lophotrochozoa</taxon>
        <taxon>Mollusca</taxon>
        <taxon>Gastropoda</taxon>
        <taxon>Caenogastropoda</taxon>
        <taxon>Littorinimorpha</taxon>
        <taxon>Littorinoidea</taxon>
        <taxon>Littorinidae</taxon>
        <taxon>Littorina</taxon>
    </lineage>
</organism>
<name>A0AAN9GNY2_9CAEN</name>
<dbReference type="AlphaFoldDB" id="A0AAN9GNY2"/>
<protein>
    <recommendedName>
        <fullName evidence="7">folate gamma-glutamyl hydrolase</fullName>
        <ecNumber evidence="7">3.4.19.9</ecNumber>
    </recommendedName>
</protein>
<reference evidence="9 10" key="1">
    <citation type="submission" date="2024-02" db="EMBL/GenBank/DDBJ databases">
        <title>Chromosome-scale genome assembly of the rough periwinkle Littorina saxatilis.</title>
        <authorList>
            <person name="De Jode A."/>
            <person name="Faria R."/>
            <person name="Formenti G."/>
            <person name="Sims Y."/>
            <person name="Smith T.P."/>
            <person name="Tracey A."/>
            <person name="Wood J.M.D."/>
            <person name="Zagrodzka Z.B."/>
            <person name="Johannesson K."/>
            <person name="Butlin R.K."/>
            <person name="Leder E.H."/>
        </authorList>
    </citation>
    <scope>NUCLEOTIDE SEQUENCE [LARGE SCALE GENOMIC DNA]</scope>
    <source>
        <strain evidence="9">Snail1</strain>
        <tissue evidence="9">Muscle</tissue>
    </source>
</reference>
<dbReference type="SUPFAM" id="SSF52317">
    <property type="entry name" value="Class I glutamine amidotransferase-like"/>
    <property type="match status" value="1"/>
</dbReference>
<comment type="caution">
    <text evidence="9">The sequence shown here is derived from an EMBL/GenBank/DDBJ whole genome shotgun (WGS) entry which is preliminary data.</text>
</comment>